<dbReference type="WBParaSite" id="EEL_0000539901-mRNA-1">
    <property type="protein sequence ID" value="EEL_0000539901-mRNA-1"/>
    <property type="gene ID" value="EEL_0000539901"/>
</dbReference>
<protein>
    <submittedName>
        <fullName evidence="2">Ovule protein</fullName>
    </submittedName>
</protein>
<dbReference type="Proteomes" id="UP000050640">
    <property type="component" value="Unplaced"/>
</dbReference>
<keyword evidence="1" id="KW-1185">Reference proteome</keyword>
<name>A0A0R3RTT0_9BILA</name>
<organism evidence="1 2">
    <name type="scientific">Elaeophora elaphi</name>
    <dbReference type="NCBI Taxonomy" id="1147741"/>
    <lineage>
        <taxon>Eukaryota</taxon>
        <taxon>Metazoa</taxon>
        <taxon>Ecdysozoa</taxon>
        <taxon>Nematoda</taxon>
        <taxon>Chromadorea</taxon>
        <taxon>Rhabditida</taxon>
        <taxon>Spirurina</taxon>
        <taxon>Spiruromorpha</taxon>
        <taxon>Filarioidea</taxon>
        <taxon>Onchocercidae</taxon>
        <taxon>Elaeophora</taxon>
    </lineage>
</organism>
<evidence type="ECO:0000313" key="2">
    <source>
        <dbReference type="WBParaSite" id="EEL_0000539901-mRNA-1"/>
    </source>
</evidence>
<dbReference type="AlphaFoldDB" id="A0A0R3RTT0"/>
<accession>A0A0R3RTT0</accession>
<sequence length="89" mass="10205">MGHLIKRNIAQQRKQLLRSALSIHSLIHSSLCPVIEKTPKDFSAAFTDYISVMSIMLMKHFFSSRSCERHWECSCHLVCLLFAALSQLI</sequence>
<proteinExistence type="predicted"/>
<reference evidence="2" key="1">
    <citation type="submission" date="2017-02" db="UniProtKB">
        <authorList>
            <consortium name="WormBaseParasite"/>
        </authorList>
    </citation>
    <scope>IDENTIFICATION</scope>
</reference>
<evidence type="ECO:0000313" key="1">
    <source>
        <dbReference type="Proteomes" id="UP000050640"/>
    </source>
</evidence>